<evidence type="ECO:0000256" key="1">
    <source>
        <dbReference type="ARBA" id="ARBA00005854"/>
    </source>
</evidence>
<dbReference type="OrthoDB" id="9805416at2"/>
<dbReference type="GO" id="GO:0051287">
    <property type="term" value="F:NAD binding"/>
    <property type="evidence" value="ECO:0007669"/>
    <property type="project" value="InterPro"/>
</dbReference>
<feature type="domain" description="D-isomer specific 2-hydroxyacid dehydrogenase catalytic" evidence="5">
    <location>
        <begin position="13"/>
        <end position="309"/>
    </location>
</feature>
<dbReference type="PANTHER" id="PTHR43333">
    <property type="entry name" value="2-HACID_DH_C DOMAIN-CONTAINING PROTEIN"/>
    <property type="match status" value="1"/>
</dbReference>
<dbReference type="PANTHER" id="PTHR43333:SF1">
    <property type="entry name" value="D-ISOMER SPECIFIC 2-HYDROXYACID DEHYDROGENASE NAD-BINDING DOMAIN-CONTAINING PROTEIN"/>
    <property type="match status" value="1"/>
</dbReference>
<dbReference type="InterPro" id="IPR036291">
    <property type="entry name" value="NAD(P)-bd_dom_sf"/>
</dbReference>
<keyword evidence="3" id="KW-0520">NAD</keyword>
<sequence length="320" mass="36229">MTKKSILLIQETTTEQLQALKELAPEYELIKGWETDWEDISLESIEIIYGWTGQYSKELVENEKSHLKWAQGKAAGVDFLDLEKLKQKNILLTNGSGIHSVPIAESVFGILLAYARGIQKAVKDQQTKTWDQVDELMELHGKTIMIVGTGKIGVEVGRLAKAFNMKTIGVNRSGRDVEYMDQLIKQPELVDQVKQADIVINILPHTDKTHYFFNQDTFSQMKEGTLFVNVGRGPTVKTDDLIAALDNGQLAFAGLDVFETEPLPEESALWNREDVLITPHITGIAEQFKKRLFAIFEENLKAYLAEEKLPVNLIDYDQQY</sequence>
<comment type="similarity">
    <text evidence="1 4">Belongs to the D-isomer specific 2-hydroxyacid dehydrogenase family.</text>
</comment>
<dbReference type="RefSeq" id="WP_035020157.1">
    <property type="nucleotide sequence ID" value="NZ_FNJW01000008.1"/>
</dbReference>
<dbReference type="GO" id="GO:0016616">
    <property type="term" value="F:oxidoreductase activity, acting on the CH-OH group of donors, NAD or NADP as acceptor"/>
    <property type="evidence" value="ECO:0007669"/>
    <property type="project" value="InterPro"/>
</dbReference>
<evidence type="ECO:0000313" key="7">
    <source>
        <dbReference type="EMBL" id="SDQ21671.1"/>
    </source>
</evidence>
<accession>A0A1H0Z3E3</accession>
<evidence type="ECO:0000259" key="5">
    <source>
        <dbReference type="Pfam" id="PF00389"/>
    </source>
</evidence>
<protein>
    <submittedName>
        <fullName evidence="7">Phosphoglycerate dehydrogenase</fullName>
    </submittedName>
</protein>
<evidence type="ECO:0000313" key="8">
    <source>
        <dbReference type="Proteomes" id="UP000199481"/>
    </source>
</evidence>
<keyword evidence="8" id="KW-1185">Reference proteome</keyword>
<feature type="domain" description="D-isomer specific 2-hydroxyacid dehydrogenase NAD-binding" evidence="6">
    <location>
        <begin position="109"/>
        <end position="281"/>
    </location>
</feature>
<dbReference type="InterPro" id="IPR006139">
    <property type="entry name" value="D-isomer_2_OHA_DH_cat_dom"/>
</dbReference>
<dbReference type="Gene3D" id="3.40.50.720">
    <property type="entry name" value="NAD(P)-binding Rossmann-like Domain"/>
    <property type="match status" value="2"/>
</dbReference>
<dbReference type="CDD" id="cd12155">
    <property type="entry name" value="PGDH_1"/>
    <property type="match status" value="1"/>
</dbReference>
<dbReference type="SUPFAM" id="SSF52283">
    <property type="entry name" value="Formate/glycerate dehydrogenase catalytic domain-like"/>
    <property type="match status" value="1"/>
</dbReference>
<dbReference type="Pfam" id="PF02826">
    <property type="entry name" value="2-Hacid_dh_C"/>
    <property type="match status" value="1"/>
</dbReference>
<dbReference type="SUPFAM" id="SSF51735">
    <property type="entry name" value="NAD(P)-binding Rossmann-fold domains"/>
    <property type="match status" value="1"/>
</dbReference>
<dbReference type="EMBL" id="FNJW01000008">
    <property type="protein sequence ID" value="SDQ21671.1"/>
    <property type="molecule type" value="Genomic_DNA"/>
</dbReference>
<evidence type="ECO:0000259" key="6">
    <source>
        <dbReference type="Pfam" id="PF02826"/>
    </source>
</evidence>
<evidence type="ECO:0000256" key="2">
    <source>
        <dbReference type="ARBA" id="ARBA00023002"/>
    </source>
</evidence>
<organism evidence="7 8">
    <name type="scientific">Carnobacterium viridans</name>
    <dbReference type="NCBI Taxonomy" id="174587"/>
    <lineage>
        <taxon>Bacteria</taxon>
        <taxon>Bacillati</taxon>
        <taxon>Bacillota</taxon>
        <taxon>Bacilli</taxon>
        <taxon>Lactobacillales</taxon>
        <taxon>Carnobacteriaceae</taxon>
        <taxon>Carnobacterium</taxon>
    </lineage>
</organism>
<evidence type="ECO:0000256" key="3">
    <source>
        <dbReference type="ARBA" id="ARBA00023027"/>
    </source>
</evidence>
<dbReference type="InterPro" id="IPR006140">
    <property type="entry name" value="D-isomer_DH_NAD-bd"/>
</dbReference>
<dbReference type="AlphaFoldDB" id="A0A1H0Z3E3"/>
<name>A0A1H0Z3E3_9LACT</name>
<evidence type="ECO:0000256" key="4">
    <source>
        <dbReference type="RuleBase" id="RU003719"/>
    </source>
</evidence>
<dbReference type="Pfam" id="PF00389">
    <property type="entry name" value="2-Hacid_dh"/>
    <property type="match status" value="1"/>
</dbReference>
<proteinExistence type="inferred from homology"/>
<gene>
    <name evidence="7" type="ORF">SAMN04487752_1287</name>
</gene>
<reference evidence="8" key="1">
    <citation type="submission" date="2016-10" db="EMBL/GenBank/DDBJ databases">
        <authorList>
            <person name="Varghese N."/>
            <person name="Submissions S."/>
        </authorList>
    </citation>
    <scope>NUCLEOTIDE SEQUENCE [LARGE SCALE GENOMIC DNA]</scope>
    <source>
        <strain evidence="8">MPL-11</strain>
    </source>
</reference>
<dbReference type="Proteomes" id="UP000199481">
    <property type="component" value="Unassembled WGS sequence"/>
</dbReference>
<dbReference type="FunFam" id="3.40.50.720:FF:000363">
    <property type="entry name" value="D-isomer specific 2-hydroxyacid dehydrogenase"/>
    <property type="match status" value="1"/>
</dbReference>
<keyword evidence="2 4" id="KW-0560">Oxidoreductase</keyword>